<dbReference type="Gene3D" id="3.20.20.220">
    <property type="match status" value="1"/>
</dbReference>
<evidence type="ECO:0000256" key="5">
    <source>
        <dbReference type="RuleBase" id="RU364054"/>
    </source>
</evidence>
<dbReference type="AlphaFoldDB" id="A0AAE8SVA9"/>
<dbReference type="InterPro" id="IPR029041">
    <property type="entry name" value="FAD-linked_oxidoreductase-like"/>
</dbReference>
<comment type="similarity">
    <text evidence="1 5">Belongs to the proline oxidase family.</text>
</comment>
<protein>
    <recommendedName>
        <fullName evidence="2 5">Proline dehydrogenase</fullName>
        <ecNumber evidence="2 5">1.5.5.2</ecNumber>
    </recommendedName>
</protein>
<keyword evidence="3 5" id="KW-0560">Oxidoreductase</keyword>
<comment type="cofactor">
    <cofactor evidence="5">
        <name>FAD</name>
        <dbReference type="ChEBI" id="CHEBI:57692"/>
    </cofactor>
</comment>
<comment type="function">
    <text evidence="5">Converts proline to delta-1-pyrroline-5-carboxylate.</text>
</comment>
<keyword evidence="4 5" id="KW-0642">Proline metabolism</keyword>
<dbReference type="PANTHER" id="PTHR13914:SF30">
    <property type="entry name" value="PROLINE DEHYDROGENASE"/>
    <property type="match status" value="1"/>
</dbReference>
<evidence type="ECO:0000256" key="1">
    <source>
        <dbReference type="ARBA" id="ARBA00005869"/>
    </source>
</evidence>
<proteinExistence type="inferred from homology"/>
<comment type="caution">
    <text evidence="7">The sequence shown here is derived from an EMBL/GenBank/DDBJ whole genome shotgun (WGS) entry which is preliminary data.</text>
</comment>
<evidence type="ECO:0000313" key="8">
    <source>
        <dbReference type="Proteomes" id="UP001187682"/>
    </source>
</evidence>
<evidence type="ECO:0000259" key="6">
    <source>
        <dbReference type="Pfam" id="PF01619"/>
    </source>
</evidence>
<feature type="domain" description="Proline dehydrogenase" evidence="6">
    <location>
        <begin position="110"/>
        <end position="421"/>
    </location>
</feature>
<dbReference type="EC" id="1.5.5.2" evidence="2 5"/>
<dbReference type="InterPro" id="IPR002872">
    <property type="entry name" value="Proline_DH_dom"/>
</dbReference>
<sequence length="448" mass="48452">MILGPAPPLVGTGSEGLSTGAYDVVPAPSQEIPATPLSVLPLKVILRSLFVSAVSSSKPLLPPSLYFMSILASSTNPLLNPDKNPVLRFFVKQIFYDHFCAGETREEVGKTIADLKGIGYSGVMLCYAREAVPEGASSSELLSNNDPAVRAAIDEEVKMWAEGTLRTVSLAQAGDFVALKFTGAGRESLVNLAERRAPPPAVAESIDAICSLAASRGVRLLVDAEHAAIQKGIDDWTLTYMRKWNRGRICIYSTYQAYLKSCGDTLKAHLELAREEGFSLGVKLVRGAYLASDPRHLIHDTKANTDEMYDSLAKAVLTRRWEGHLAGGQGEFPETSLVLGTHNPESVQSARAVVESGEAKTEAVFAQLMGMADEISTTLLPGQTGAPVKAYKYLVWGTTGECMKYLLRRAYENSDAVGRTRDGRDAMAREVVRRVKAAFGIGQRRIEA</sequence>
<keyword evidence="5" id="KW-0285">Flavoprotein</keyword>
<evidence type="ECO:0000256" key="3">
    <source>
        <dbReference type="ARBA" id="ARBA00023002"/>
    </source>
</evidence>
<dbReference type="GO" id="GO:0004657">
    <property type="term" value="F:proline dehydrogenase activity"/>
    <property type="evidence" value="ECO:0007669"/>
    <property type="project" value="UniProtKB-EC"/>
</dbReference>
<evidence type="ECO:0000256" key="2">
    <source>
        <dbReference type="ARBA" id="ARBA00012695"/>
    </source>
</evidence>
<dbReference type="GO" id="GO:0010133">
    <property type="term" value="P:L-proline catabolic process to L-glutamate"/>
    <property type="evidence" value="ECO:0007669"/>
    <property type="project" value="TreeGrafter"/>
</dbReference>
<dbReference type="GO" id="GO:0071949">
    <property type="term" value="F:FAD binding"/>
    <property type="evidence" value="ECO:0007669"/>
    <property type="project" value="TreeGrafter"/>
</dbReference>
<dbReference type="Proteomes" id="UP001187682">
    <property type="component" value="Unassembled WGS sequence"/>
</dbReference>
<dbReference type="GO" id="GO:0005739">
    <property type="term" value="C:mitochondrion"/>
    <property type="evidence" value="ECO:0007669"/>
    <property type="project" value="TreeGrafter"/>
</dbReference>
<reference evidence="7" key="1">
    <citation type="submission" date="2018-03" db="EMBL/GenBank/DDBJ databases">
        <authorList>
            <person name="Guldener U."/>
        </authorList>
    </citation>
    <scope>NUCLEOTIDE SEQUENCE</scope>
</reference>
<dbReference type="EMBL" id="ONZQ02000006">
    <property type="protein sequence ID" value="SPO02580.1"/>
    <property type="molecule type" value="Genomic_DNA"/>
</dbReference>
<organism evidence="7 8">
    <name type="scientific">Cephalotrichum gorgonifer</name>
    <dbReference type="NCBI Taxonomy" id="2041049"/>
    <lineage>
        <taxon>Eukaryota</taxon>
        <taxon>Fungi</taxon>
        <taxon>Dikarya</taxon>
        <taxon>Ascomycota</taxon>
        <taxon>Pezizomycotina</taxon>
        <taxon>Sordariomycetes</taxon>
        <taxon>Hypocreomycetidae</taxon>
        <taxon>Microascales</taxon>
        <taxon>Microascaceae</taxon>
        <taxon>Cephalotrichum</taxon>
    </lineage>
</organism>
<accession>A0AAE8SVA9</accession>
<evidence type="ECO:0000256" key="4">
    <source>
        <dbReference type="ARBA" id="ARBA00023062"/>
    </source>
</evidence>
<keyword evidence="8" id="KW-1185">Reference proteome</keyword>
<dbReference type="PANTHER" id="PTHR13914">
    <property type="entry name" value="PROLINE OXIDASE"/>
    <property type="match status" value="1"/>
</dbReference>
<name>A0AAE8SVA9_9PEZI</name>
<evidence type="ECO:0000313" key="7">
    <source>
        <dbReference type="EMBL" id="SPO02580.1"/>
    </source>
</evidence>
<comment type="catalytic activity">
    <reaction evidence="5">
        <text>L-proline + a quinone = (S)-1-pyrroline-5-carboxylate + a quinol + H(+)</text>
        <dbReference type="Rhea" id="RHEA:23784"/>
        <dbReference type="ChEBI" id="CHEBI:15378"/>
        <dbReference type="ChEBI" id="CHEBI:17388"/>
        <dbReference type="ChEBI" id="CHEBI:24646"/>
        <dbReference type="ChEBI" id="CHEBI:60039"/>
        <dbReference type="ChEBI" id="CHEBI:132124"/>
        <dbReference type="EC" id="1.5.5.2"/>
    </reaction>
</comment>
<dbReference type="Pfam" id="PF01619">
    <property type="entry name" value="Pro_dh"/>
    <property type="match status" value="1"/>
</dbReference>
<dbReference type="SUPFAM" id="SSF51730">
    <property type="entry name" value="FAD-linked oxidoreductase"/>
    <property type="match status" value="1"/>
</dbReference>
<gene>
    <name evidence="7" type="ORF">DNG_05253</name>
</gene>
<keyword evidence="5" id="KW-0274">FAD</keyword>
<dbReference type="InterPro" id="IPR015659">
    <property type="entry name" value="Proline_oxidase"/>
</dbReference>